<dbReference type="Proteomes" id="UP001564408">
    <property type="component" value="Unassembled WGS sequence"/>
</dbReference>
<reference evidence="1 2" key="1">
    <citation type="submission" date="2024-05" db="EMBL/GenBank/DDBJ databases">
        <title>Genome Sequence and Characterization of the New Strain Purple Sulfur Bacterium of Genus Thioalkalicoccus.</title>
        <authorList>
            <person name="Bryantseva I.A."/>
            <person name="Kyndt J.A."/>
            <person name="Imhoff J.F."/>
        </authorList>
    </citation>
    <scope>NUCLEOTIDE SEQUENCE [LARGE SCALE GENOMIC DNA]</scope>
    <source>
        <strain evidence="1 2">Um2</strain>
    </source>
</reference>
<dbReference type="InterPro" id="IPR010342">
    <property type="entry name" value="DUF938"/>
</dbReference>
<dbReference type="PANTHER" id="PTHR20974">
    <property type="entry name" value="UPF0585 PROTEIN CG18661"/>
    <property type="match status" value="1"/>
</dbReference>
<evidence type="ECO:0000313" key="2">
    <source>
        <dbReference type="Proteomes" id="UP001564408"/>
    </source>
</evidence>
<name>A0ABV4BE06_9GAMM</name>
<protein>
    <submittedName>
        <fullName evidence="1">DUF938 domain-containing protein</fullName>
    </submittedName>
</protein>
<dbReference type="InterPro" id="IPR029063">
    <property type="entry name" value="SAM-dependent_MTases_sf"/>
</dbReference>
<dbReference type="RefSeq" id="WP_369667133.1">
    <property type="nucleotide sequence ID" value="NZ_JBDKXB010000011.1"/>
</dbReference>
<proteinExistence type="predicted"/>
<dbReference type="PANTHER" id="PTHR20974:SF0">
    <property type="entry name" value="UPF0585 PROTEIN CG18661"/>
    <property type="match status" value="1"/>
</dbReference>
<dbReference type="SUPFAM" id="SSF53335">
    <property type="entry name" value="S-adenosyl-L-methionine-dependent methyltransferases"/>
    <property type="match status" value="1"/>
</dbReference>
<dbReference type="Gene3D" id="3.40.50.150">
    <property type="entry name" value="Vaccinia Virus protein VP39"/>
    <property type="match status" value="1"/>
</dbReference>
<comment type="caution">
    <text evidence="1">The sequence shown here is derived from an EMBL/GenBank/DDBJ whole genome shotgun (WGS) entry which is preliminary data.</text>
</comment>
<accession>A0ABV4BE06</accession>
<sequence>MSACAKPYSAASDENKEPILAVIQPLFSQARRLLEIGSGTGQHAIYFSAAMPHLIWQASELPDQLPGLHAWLDEATRPNLPSPLALDVLGTWPGDSFDAVFSANTAHIMTVEAVAAMVRGVGAVLAPGGYFALYGPFNESGRYTSDSNRRFDAWLKSQDPRMGLRDLGDLQALADRHGLDFVRSEPMPVNNLTLIWCRRGCRVAD</sequence>
<gene>
    <name evidence="1" type="ORF">ABC977_10060</name>
</gene>
<keyword evidence="2" id="KW-1185">Reference proteome</keyword>
<organism evidence="1 2">
    <name type="scientific">Thioalkalicoccus limnaeus</name>
    <dbReference type="NCBI Taxonomy" id="120681"/>
    <lineage>
        <taxon>Bacteria</taxon>
        <taxon>Pseudomonadati</taxon>
        <taxon>Pseudomonadota</taxon>
        <taxon>Gammaproteobacteria</taxon>
        <taxon>Chromatiales</taxon>
        <taxon>Chromatiaceae</taxon>
        <taxon>Thioalkalicoccus</taxon>
    </lineage>
</organism>
<evidence type="ECO:0000313" key="1">
    <source>
        <dbReference type="EMBL" id="MEY6432749.1"/>
    </source>
</evidence>
<dbReference type="Pfam" id="PF06080">
    <property type="entry name" value="DUF938"/>
    <property type="match status" value="1"/>
</dbReference>
<dbReference type="CDD" id="cd02440">
    <property type="entry name" value="AdoMet_MTases"/>
    <property type="match status" value="1"/>
</dbReference>
<dbReference type="EMBL" id="JBDKXB010000011">
    <property type="protein sequence ID" value="MEY6432749.1"/>
    <property type="molecule type" value="Genomic_DNA"/>
</dbReference>